<gene>
    <name evidence="7" type="ORF">ABWK59_10645</name>
</gene>
<accession>A0AAU8JW59</accession>
<dbReference type="PANTHER" id="PTHR30055">
    <property type="entry name" value="HTH-TYPE TRANSCRIPTIONAL REGULATOR RUTR"/>
    <property type="match status" value="1"/>
</dbReference>
<name>A0AAU8JW59_9ACTN</name>
<dbReference type="RefSeq" id="WP_354639941.1">
    <property type="nucleotide sequence ID" value="NZ_CP159872.1"/>
</dbReference>
<dbReference type="EMBL" id="CP159872">
    <property type="protein sequence ID" value="XCM79354.1"/>
    <property type="molecule type" value="Genomic_DNA"/>
</dbReference>
<dbReference type="Gene3D" id="1.10.357.10">
    <property type="entry name" value="Tetracycline Repressor, domain 2"/>
    <property type="match status" value="1"/>
</dbReference>
<dbReference type="GO" id="GO:0000976">
    <property type="term" value="F:transcription cis-regulatory region binding"/>
    <property type="evidence" value="ECO:0007669"/>
    <property type="project" value="TreeGrafter"/>
</dbReference>
<dbReference type="PANTHER" id="PTHR30055:SF148">
    <property type="entry name" value="TETR-FAMILY TRANSCRIPTIONAL REGULATOR"/>
    <property type="match status" value="1"/>
</dbReference>
<evidence type="ECO:0000256" key="5">
    <source>
        <dbReference type="SAM" id="MobiDB-lite"/>
    </source>
</evidence>
<organism evidence="7">
    <name type="scientific">Kitasatospora camelliae</name>
    <dbReference type="NCBI Taxonomy" id="3156397"/>
    <lineage>
        <taxon>Bacteria</taxon>
        <taxon>Bacillati</taxon>
        <taxon>Actinomycetota</taxon>
        <taxon>Actinomycetes</taxon>
        <taxon>Kitasatosporales</taxon>
        <taxon>Streptomycetaceae</taxon>
        <taxon>Kitasatospora</taxon>
    </lineage>
</organism>
<evidence type="ECO:0000256" key="4">
    <source>
        <dbReference type="PROSITE-ProRule" id="PRU00335"/>
    </source>
</evidence>
<protein>
    <submittedName>
        <fullName evidence="7">TetR/AcrR family transcriptional regulator</fullName>
    </submittedName>
</protein>
<reference evidence="7" key="1">
    <citation type="submission" date="2024-06" db="EMBL/GenBank/DDBJ databases">
        <title>The genome sequences of Kitasatospora sp. strain HUAS MG31.</title>
        <authorList>
            <person name="Mo P."/>
        </authorList>
    </citation>
    <scope>NUCLEOTIDE SEQUENCE</scope>
    <source>
        <strain evidence="7">HUAS MG31</strain>
    </source>
</reference>
<dbReference type="InterPro" id="IPR009057">
    <property type="entry name" value="Homeodomain-like_sf"/>
</dbReference>
<feature type="DNA-binding region" description="H-T-H motif" evidence="4">
    <location>
        <begin position="56"/>
        <end position="75"/>
    </location>
</feature>
<evidence type="ECO:0000313" key="7">
    <source>
        <dbReference type="EMBL" id="XCM79354.1"/>
    </source>
</evidence>
<dbReference type="InterPro" id="IPR036271">
    <property type="entry name" value="Tet_transcr_reg_TetR-rel_C_sf"/>
</dbReference>
<evidence type="ECO:0000256" key="2">
    <source>
        <dbReference type="ARBA" id="ARBA00023125"/>
    </source>
</evidence>
<dbReference type="InterPro" id="IPR011075">
    <property type="entry name" value="TetR_C"/>
</dbReference>
<keyword evidence="1" id="KW-0805">Transcription regulation</keyword>
<dbReference type="SUPFAM" id="SSF46689">
    <property type="entry name" value="Homeodomain-like"/>
    <property type="match status" value="1"/>
</dbReference>
<evidence type="ECO:0000256" key="1">
    <source>
        <dbReference type="ARBA" id="ARBA00023015"/>
    </source>
</evidence>
<feature type="region of interest" description="Disordered" evidence="5">
    <location>
        <begin position="1"/>
        <end position="31"/>
    </location>
</feature>
<dbReference type="Gene3D" id="1.10.10.60">
    <property type="entry name" value="Homeodomain-like"/>
    <property type="match status" value="1"/>
</dbReference>
<dbReference type="GO" id="GO:0003700">
    <property type="term" value="F:DNA-binding transcription factor activity"/>
    <property type="evidence" value="ECO:0007669"/>
    <property type="project" value="TreeGrafter"/>
</dbReference>
<dbReference type="KEGG" id="kcm:ABWK59_10645"/>
<dbReference type="InterPro" id="IPR050109">
    <property type="entry name" value="HTH-type_TetR-like_transc_reg"/>
</dbReference>
<dbReference type="AlphaFoldDB" id="A0AAU8JW59"/>
<evidence type="ECO:0000259" key="6">
    <source>
        <dbReference type="PROSITE" id="PS50977"/>
    </source>
</evidence>
<dbReference type="SUPFAM" id="SSF48498">
    <property type="entry name" value="Tetracyclin repressor-like, C-terminal domain"/>
    <property type="match status" value="1"/>
</dbReference>
<dbReference type="InterPro" id="IPR001647">
    <property type="entry name" value="HTH_TetR"/>
</dbReference>
<feature type="domain" description="HTH tetR-type" evidence="6">
    <location>
        <begin position="31"/>
        <end position="93"/>
    </location>
</feature>
<keyword evidence="3" id="KW-0804">Transcription</keyword>
<keyword evidence="2 4" id="KW-0238">DNA-binding</keyword>
<dbReference type="Pfam" id="PF16859">
    <property type="entry name" value="TetR_C_11"/>
    <property type="match status" value="1"/>
</dbReference>
<sequence>MQTDIPAPTCDAIPDGPAAEHCAPRRGRPRSEAAEQAIYTAVEGLMEEGNTLADLSIERIAVAAGVGKATIYRRWPNKEALLVDVVARLEAPPPEPTGGTVRDELVGMIDYMRRRGLVKRSRWVLKSALGQMDSWPELRATYQERVVKPRRELVRTIVRRGMDEGVLRSDLDLELVCEVLIGPILLRTVLWDDAPLDDPDLPERMIDAVLNGVRAVPAPPAGT</sequence>
<evidence type="ECO:0000256" key="3">
    <source>
        <dbReference type="ARBA" id="ARBA00023163"/>
    </source>
</evidence>
<dbReference type="PROSITE" id="PS50977">
    <property type="entry name" value="HTH_TETR_2"/>
    <property type="match status" value="1"/>
</dbReference>
<dbReference type="Pfam" id="PF00440">
    <property type="entry name" value="TetR_N"/>
    <property type="match status" value="1"/>
</dbReference>
<proteinExistence type="predicted"/>